<evidence type="ECO:0000256" key="2">
    <source>
        <dbReference type="ARBA" id="ARBA00022475"/>
    </source>
</evidence>
<reference evidence="9" key="1">
    <citation type="submission" date="2016-01" db="EMBL/GenBank/DDBJ databases">
        <title>Genome sequencing of Roseivirga ehrenbergii KMM 6017.</title>
        <authorList>
            <person name="Selvaratnam C."/>
            <person name="Thevarajoo S."/>
            <person name="Goh K.M."/>
            <person name="Ee R."/>
            <person name="Chan K.-G."/>
            <person name="Chong C.S."/>
        </authorList>
    </citation>
    <scope>NUCLEOTIDE SEQUENCE [LARGE SCALE GENOMIC DNA]</scope>
    <source>
        <strain evidence="9">KMM 6017</strain>
    </source>
</reference>
<evidence type="ECO:0000256" key="3">
    <source>
        <dbReference type="ARBA" id="ARBA00022676"/>
    </source>
</evidence>
<feature type="transmembrane region" description="Helical" evidence="8">
    <location>
        <begin position="90"/>
        <end position="108"/>
    </location>
</feature>
<name>A0A150XN20_ROSEK</name>
<feature type="transmembrane region" description="Helical" evidence="8">
    <location>
        <begin position="329"/>
        <end position="349"/>
    </location>
</feature>
<feature type="transmembrane region" description="Helical" evidence="8">
    <location>
        <begin position="277"/>
        <end position="293"/>
    </location>
</feature>
<feature type="transmembrane region" description="Helical" evidence="8">
    <location>
        <begin position="120"/>
        <end position="139"/>
    </location>
</feature>
<keyword evidence="3" id="KW-0328">Glycosyltransferase</keyword>
<keyword evidence="6 8" id="KW-1133">Transmembrane helix</keyword>
<keyword evidence="4" id="KW-0808">Transferase</keyword>
<dbReference type="STRING" id="279360.MB14_16525"/>
<feature type="transmembrane region" description="Helical" evidence="8">
    <location>
        <begin position="361"/>
        <end position="379"/>
    </location>
</feature>
<evidence type="ECO:0000256" key="5">
    <source>
        <dbReference type="ARBA" id="ARBA00022692"/>
    </source>
</evidence>
<dbReference type="AlphaFoldDB" id="A0A150XN20"/>
<evidence type="ECO:0000256" key="7">
    <source>
        <dbReference type="ARBA" id="ARBA00023136"/>
    </source>
</evidence>
<keyword evidence="7 8" id="KW-0472">Membrane</keyword>
<comment type="caution">
    <text evidence="9">The sequence shown here is derived from an EMBL/GenBank/DDBJ whole genome shotgun (WGS) entry which is preliminary data.</text>
</comment>
<dbReference type="GO" id="GO:0016763">
    <property type="term" value="F:pentosyltransferase activity"/>
    <property type="evidence" value="ECO:0007669"/>
    <property type="project" value="TreeGrafter"/>
</dbReference>
<dbReference type="OrthoDB" id="1405652at2"/>
<feature type="transmembrane region" description="Helical" evidence="8">
    <location>
        <begin position="172"/>
        <end position="198"/>
    </location>
</feature>
<sequence>MSNSPFLRALTNPSTAPNLAALAIFLLALVVIFVFDFNGLIGQDTHEYYRFSHVISDFLLGKGDMEGFYWTIMYPFIGALSQMVTGESPYALQVISLLSHIGSAVFLLKYIQRNHIDKAAIILIVVGYVFCPVMLKNGFHVMSEPLTVFFLCGSIYYFNEYSKYSKLKHLTYWFFFAAFAVFTRYPVFILLVPQSIFIFLRIVKLRKYQYLAIGALAIFFASLPEMLISVANPEGGGLFDNYFLKNWSFLNLFKSSFLTADGTQVYVLPNILFASKLFWYPVFFTLFFFLLFWSKKSDFVKSEYLIYTSSVVLYLLFSAGFPFQNIRILVPAFPFLIILSIRPFIRFWNWKRFENYKAFRNGAILLFLTAQLFLFFYLINASANRNHFEKEVAAYIESLNKERYFGYDIDVAVNSYLDKSKKIENLIIELHEFREGDVLFFNRDQYEKVWTKSNVHTNIQRALYAHDTVRIRGFGSEWSVYELIKKEEKK</sequence>
<accession>A0A150XN20</accession>
<dbReference type="InterPro" id="IPR050297">
    <property type="entry name" value="LipidA_mod_glycosyltrf_83"/>
</dbReference>
<comment type="subcellular location">
    <subcellularLocation>
        <location evidence="1">Cell membrane</location>
        <topology evidence="1">Multi-pass membrane protein</topology>
    </subcellularLocation>
</comment>
<protein>
    <submittedName>
        <fullName evidence="9">Uncharacterized protein</fullName>
    </submittedName>
</protein>
<dbReference type="EMBL" id="LQZQ01000005">
    <property type="protein sequence ID" value="KYG80146.1"/>
    <property type="molecule type" value="Genomic_DNA"/>
</dbReference>
<evidence type="ECO:0000256" key="6">
    <source>
        <dbReference type="ARBA" id="ARBA00022989"/>
    </source>
</evidence>
<gene>
    <name evidence="9" type="ORF">MB14_16525</name>
</gene>
<feature type="transmembrane region" description="Helical" evidence="8">
    <location>
        <begin position="305"/>
        <end position="323"/>
    </location>
</feature>
<evidence type="ECO:0000256" key="1">
    <source>
        <dbReference type="ARBA" id="ARBA00004651"/>
    </source>
</evidence>
<feature type="transmembrane region" description="Helical" evidence="8">
    <location>
        <begin position="210"/>
        <end position="231"/>
    </location>
</feature>
<evidence type="ECO:0000256" key="4">
    <source>
        <dbReference type="ARBA" id="ARBA00022679"/>
    </source>
</evidence>
<dbReference type="PANTHER" id="PTHR33908">
    <property type="entry name" value="MANNOSYLTRANSFERASE YKCB-RELATED"/>
    <property type="match status" value="1"/>
</dbReference>
<evidence type="ECO:0000256" key="8">
    <source>
        <dbReference type="SAM" id="Phobius"/>
    </source>
</evidence>
<dbReference type="Proteomes" id="UP000075583">
    <property type="component" value="Unassembled WGS sequence"/>
</dbReference>
<keyword evidence="10" id="KW-1185">Reference proteome</keyword>
<feature type="transmembrane region" description="Helical" evidence="8">
    <location>
        <begin position="20"/>
        <end position="41"/>
    </location>
</feature>
<evidence type="ECO:0000313" key="10">
    <source>
        <dbReference type="Proteomes" id="UP000075583"/>
    </source>
</evidence>
<organism evidence="9 10">
    <name type="scientific">Roseivirga ehrenbergii (strain DSM 102268 / JCM 13514 / KCTC 12282 / NCIMB 14502 / KMM 6017)</name>
    <dbReference type="NCBI Taxonomy" id="279360"/>
    <lineage>
        <taxon>Bacteria</taxon>
        <taxon>Pseudomonadati</taxon>
        <taxon>Bacteroidota</taxon>
        <taxon>Cytophagia</taxon>
        <taxon>Cytophagales</taxon>
        <taxon>Roseivirgaceae</taxon>
        <taxon>Roseivirga</taxon>
    </lineage>
</organism>
<feature type="transmembrane region" description="Helical" evidence="8">
    <location>
        <begin position="67"/>
        <end position="84"/>
    </location>
</feature>
<dbReference type="GO" id="GO:0005886">
    <property type="term" value="C:plasma membrane"/>
    <property type="evidence" value="ECO:0007669"/>
    <property type="project" value="UniProtKB-SubCell"/>
</dbReference>
<dbReference type="PANTHER" id="PTHR33908:SF11">
    <property type="entry name" value="MEMBRANE PROTEIN"/>
    <property type="match status" value="1"/>
</dbReference>
<evidence type="ECO:0000313" key="9">
    <source>
        <dbReference type="EMBL" id="KYG80146.1"/>
    </source>
</evidence>
<dbReference type="GO" id="GO:0009103">
    <property type="term" value="P:lipopolysaccharide biosynthetic process"/>
    <property type="evidence" value="ECO:0007669"/>
    <property type="project" value="UniProtKB-ARBA"/>
</dbReference>
<proteinExistence type="predicted"/>
<dbReference type="RefSeq" id="WP_062590599.1">
    <property type="nucleotide sequence ID" value="NZ_LQZQ01000005.1"/>
</dbReference>
<keyword evidence="5 8" id="KW-0812">Transmembrane</keyword>
<keyword evidence="2" id="KW-1003">Cell membrane</keyword>